<dbReference type="Pfam" id="PF00441">
    <property type="entry name" value="Acyl-CoA_dh_1"/>
    <property type="match status" value="1"/>
</dbReference>
<dbReference type="Pfam" id="PF02771">
    <property type="entry name" value="Acyl-CoA_dh_N"/>
    <property type="match status" value="1"/>
</dbReference>
<dbReference type="FunFam" id="1.20.140.10:FF:000001">
    <property type="entry name" value="Acyl-CoA dehydrogenase"/>
    <property type="match status" value="1"/>
</dbReference>
<dbReference type="Pfam" id="PF02770">
    <property type="entry name" value="Acyl-CoA_dh_M"/>
    <property type="match status" value="1"/>
</dbReference>
<dbReference type="InterPro" id="IPR009075">
    <property type="entry name" value="AcylCo_DH/oxidase_C"/>
</dbReference>
<dbReference type="FunFam" id="2.40.110.10:FF:000002">
    <property type="entry name" value="Acyl-CoA dehydrogenase fadE12"/>
    <property type="match status" value="1"/>
</dbReference>
<gene>
    <name evidence="10" type="ORF">FB381_0554</name>
</gene>
<dbReference type="PROSITE" id="PS00073">
    <property type="entry name" value="ACYL_COA_DH_2"/>
    <property type="match status" value="1"/>
</dbReference>
<evidence type="ECO:0000256" key="6">
    <source>
        <dbReference type="RuleBase" id="RU362125"/>
    </source>
</evidence>
<dbReference type="InterPro" id="IPR009100">
    <property type="entry name" value="AcylCoA_DH/oxidase_NM_dom_sf"/>
</dbReference>
<protein>
    <submittedName>
        <fullName evidence="10">Alkylation response protein AidB-like acyl-CoA dehydrogenase</fullName>
    </submittedName>
</protein>
<dbReference type="Gene3D" id="1.10.540.10">
    <property type="entry name" value="Acyl-CoA dehydrogenase/oxidase, N-terminal domain"/>
    <property type="match status" value="1"/>
</dbReference>
<dbReference type="PROSITE" id="PS00072">
    <property type="entry name" value="ACYL_COA_DH_1"/>
    <property type="match status" value="1"/>
</dbReference>
<keyword evidence="3 6" id="KW-0285">Flavoprotein</keyword>
<evidence type="ECO:0000313" key="10">
    <source>
        <dbReference type="EMBL" id="TQL66690.1"/>
    </source>
</evidence>
<comment type="cofactor">
    <cofactor evidence="1 6">
        <name>FAD</name>
        <dbReference type="ChEBI" id="CHEBI:57692"/>
    </cofactor>
</comment>
<dbReference type="SUPFAM" id="SSF47203">
    <property type="entry name" value="Acyl-CoA dehydrogenase C-terminal domain-like"/>
    <property type="match status" value="1"/>
</dbReference>
<dbReference type="InterPro" id="IPR006091">
    <property type="entry name" value="Acyl-CoA_Oxase/DH_mid-dom"/>
</dbReference>
<dbReference type="GO" id="GO:0003995">
    <property type="term" value="F:acyl-CoA dehydrogenase activity"/>
    <property type="evidence" value="ECO:0007669"/>
    <property type="project" value="InterPro"/>
</dbReference>
<dbReference type="PANTHER" id="PTHR43884">
    <property type="entry name" value="ACYL-COA DEHYDROGENASE"/>
    <property type="match status" value="1"/>
</dbReference>
<evidence type="ECO:0000259" key="7">
    <source>
        <dbReference type="Pfam" id="PF00441"/>
    </source>
</evidence>
<evidence type="ECO:0000259" key="8">
    <source>
        <dbReference type="Pfam" id="PF02770"/>
    </source>
</evidence>
<dbReference type="Gene3D" id="1.20.140.10">
    <property type="entry name" value="Butyryl-CoA Dehydrogenase, subunit A, domain 3"/>
    <property type="match status" value="1"/>
</dbReference>
<keyword evidence="4 6" id="KW-0274">FAD</keyword>
<comment type="caution">
    <text evidence="10">The sequence shown here is derived from an EMBL/GenBank/DDBJ whole genome shotgun (WGS) entry which is preliminary data.</text>
</comment>
<dbReference type="Proteomes" id="UP000320209">
    <property type="component" value="Unassembled WGS sequence"/>
</dbReference>
<feature type="domain" description="Acyl-CoA oxidase/dehydrogenase middle" evidence="8">
    <location>
        <begin position="125"/>
        <end position="220"/>
    </location>
</feature>
<evidence type="ECO:0000259" key="9">
    <source>
        <dbReference type="Pfam" id="PF02771"/>
    </source>
</evidence>
<proteinExistence type="inferred from homology"/>
<dbReference type="GO" id="GO:0050660">
    <property type="term" value="F:flavin adenine dinucleotide binding"/>
    <property type="evidence" value="ECO:0007669"/>
    <property type="project" value="InterPro"/>
</dbReference>
<keyword evidence="11" id="KW-1185">Reference proteome</keyword>
<dbReference type="InterPro" id="IPR046373">
    <property type="entry name" value="Acyl-CoA_Oxase/DH_mid-dom_sf"/>
</dbReference>
<dbReference type="InterPro" id="IPR036250">
    <property type="entry name" value="AcylCo_DH-like_C"/>
</dbReference>
<feature type="domain" description="Acyl-CoA dehydrogenase/oxidase N-terminal" evidence="9">
    <location>
        <begin position="9"/>
        <end position="121"/>
    </location>
</feature>
<evidence type="ECO:0000256" key="2">
    <source>
        <dbReference type="ARBA" id="ARBA00009347"/>
    </source>
</evidence>
<organism evidence="10 11">
    <name type="scientific">Nocardioides albertanoniae</name>
    <dbReference type="NCBI Taxonomy" id="1175486"/>
    <lineage>
        <taxon>Bacteria</taxon>
        <taxon>Bacillati</taxon>
        <taxon>Actinomycetota</taxon>
        <taxon>Actinomycetes</taxon>
        <taxon>Propionibacteriales</taxon>
        <taxon>Nocardioidaceae</taxon>
        <taxon>Nocardioides</taxon>
    </lineage>
</organism>
<dbReference type="Gene3D" id="2.40.110.10">
    <property type="entry name" value="Butyryl-CoA Dehydrogenase, subunit A, domain 2"/>
    <property type="match status" value="1"/>
</dbReference>
<dbReference type="FunFam" id="1.10.540.10:FF:000026">
    <property type="entry name" value="Acyl-CoA dehydrogenase medium chain"/>
    <property type="match status" value="1"/>
</dbReference>
<dbReference type="InterPro" id="IPR037069">
    <property type="entry name" value="AcylCoA_DH/ox_N_sf"/>
</dbReference>
<name>A0A543A2B0_9ACTN</name>
<dbReference type="PANTHER" id="PTHR43884:SF12">
    <property type="entry name" value="ISOVALERYL-COA DEHYDROGENASE, MITOCHONDRIAL-RELATED"/>
    <property type="match status" value="1"/>
</dbReference>
<reference evidence="10 11" key="1">
    <citation type="submission" date="2019-06" db="EMBL/GenBank/DDBJ databases">
        <title>Sequencing the genomes of 1000 actinobacteria strains.</title>
        <authorList>
            <person name="Klenk H.-P."/>
        </authorList>
    </citation>
    <scope>NUCLEOTIDE SEQUENCE [LARGE SCALE GENOMIC DNA]</scope>
    <source>
        <strain evidence="10 11">DSM 25218</strain>
    </source>
</reference>
<comment type="similarity">
    <text evidence="2 6">Belongs to the acyl-CoA dehydrogenase family.</text>
</comment>
<sequence>MLKRDIFEEDHEDFRASVQQWLERSVKPHTDKHIADKALPREFWLEAGENGFLGLAIPEEYGGAGAEDFRFNAVLAEELGKIGAAYPTCVGIHSDITAPYLVRLGTEEQKQRWLPGVASGEILLAIGMTEPSGGSDLAALKTTAVRDGDEWVINGSKTFITNGYSCDLVITAVRTDPEKGAKGITLFAIEADKAGFSRGRKLDKVGMEESDTAELFFENVRVTDAEIIGELNRGFIHMMEELPQERVSCAVANVAQAKQILMETVQYAKDRKAFGQSIGAFQHNKFLLAELVTQIEVAEAYVDKCVAAHSRGELSPVEASKAKWWSSQAQSEVLDHCVQMHGGYGFMNEYRVARAWRDARVTKIWAGSNEIMKELIGRDLGF</sequence>
<dbReference type="InterPro" id="IPR013786">
    <property type="entry name" value="AcylCoA_DH/ox_N"/>
</dbReference>
<evidence type="ECO:0000256" key="5">
    <source>
        <dbReference type="ARBA" id="ARBA00023002"/>
    </source>
</evidence>
<dbReference type="InterPro" id="IPR006089">
    <property type="entry name" value="Acyl-CoA_DH_CS"/>
</dbReference>
<feature type="domain" description="Acyl-CoA dehydrogenase/oxidase C-terminal" evidence="7">
    <location>
        <begin position="232"/>
        <end position="380"/>
    </location>
</feature>
<evidence type="ECO:0000256" key="3">
    <source>
        <dbReference type="ARBA" id="ARBA00022630"/>
    </source>
</evidence>
<evidence type="ECO:0000256" key="1">
    <source>
        <dbReference type="ARBA" id="ARBA00001974"/>
    </source>
</evidence>
<dbReference type="AlphaFoldDB" id="A0A543A2B0"/>
<keyword evidence="5 6" id="KW-0560">Oxidoreductase</keyword>
<dbReference type="EMBL" id="VFOV01000001">
    <property type="protein sequence ID" value="TQL66690.1"/>
    <property type="molecule type" value="Genomic_DNA"/>
</dbReference>
<dbReference type="SUPFAM" id="SSF56645">
    <property type="entry name" value="Acyl-CoA dehydrogenase NM domain-like"/>
    <property type="match status" value="1"/>
</dbReference>
<evidence type="ECO:0000313" key="11">
    <source>
        <dbReference type="Proteomes" id="UP000320209"/>
    </source>
</evidence>
<evidence type="ECO:0000256" key="4">
    <source>
        <dbReference type="ARBA" id="ARBA00022827"/>
    </source>
</evidence>
<accession>A0A543A2B0</accession>